<organism evidence="2">
    <name type="scientific">marine sediment metagenome</name>
    <dbReference type="NCBI Taxonomy" id="412755"/>
    <lineage>
        <taxon>unclassified sequences</taxon>
        <taxon>metagenomes</taxon>
        <taxon>ecological metagenomes</taxon>
    </lineage>
</organism>
<reference evidence="2" key="1">
    <citation type="journal article" date="2015" name="Nature">
        <title>Complex archaea that bridge the gap between prokaryotes and eukaryotes.</title>
        <authorList>
            <person name="Spang A."/>
            <person name="Saw J.H."/>
            <person name="Jorgensen S.L."/>
            <person name="Zaremba-Niedzwiedzka K."/>
            <person name="Martijn J."/>
            <person name="Lind A.E."/>
            <person name="van Eijk R."/>
            <person name="Schleper C."/>
            <person name="Guy L."/>
            <person name="Ettema T.J."/>
        </authorList>
    </citation>
    <scope>NUCLEOTIDE SEQUENCE</scope>
</reference>
<evidence type="ECO:0000313" key="2">
    <source>
        <dbReference type="EMBL" id="KKN11198.1"/>
    </source>
</evidence>
<feature type="region of interest" description="Disordered" evidence="1">
    <location>
        <begin position="1"/>
        <end position="31"/>
    </location>
</feature>
<name>A0A0F9R115_9ZZZZ</name>
<accession>A0A0F9R115</accession>
<dbReference type="AlphaFoldDB" id="A0A0F9R115"/>
<protein>
    <submittedName>
        <fullName evidence="2">Uncharacterized protein</fullName>
    </submittedName>
</protein>
<dbReference type="EMBL" id="LAZR01004162">
    <property type="protein sequence ID" value="KKN11198.1"/>
    <property type="molecule type" value="Genomic_DNA"/>
</dbReference>
<gene>
    <name evidence="2" type="ORF">LCGC14_1029020</name>
</gene>
<feature type="compositionally biased region" description="Basic and acidic residues" evidence="1">
    <location>
        <begin position="1"/>
        <end position="24"/>
    </location>
</feature>
<evidence type="ECO:0000256" key="1">
    <source>
        <dbReference type="SAM" id="MobiDB-lite"/>
    </source>
</evidence>
<sequence length="136" mass="15689">MVEDNEIKDFTEEGEQREIREPRPFPKIKATTGKRDVTDFDIVKEQLKDKLKTKITKKTKKKVKKKALQKAIATRDKAARKAVLQAAIGRQKLLQAVTAKRTVSVLRKIEPRPPSVFIREEPKKERPMFLGKGRLL</sequence>
<comment type="caution">
    <text evidence="2">The sequence shown here is derived from an EMBL/GenBank/DDBJ whole genome shotgun (WGS) entry which is preliminary data.</text>
</comment>
<proteinExistence type="predicted"/>